<keyword evidence="2" id="KW-1185">Reference proteome</keyword>
<evidence type="ECO:0000313" key="1">
    <source>
        <dbReference type="EMBL" id="ORC38359.1"/>
    </source>
</evidence>
<reference evidence="1 2" key="1">
    <citation type="submission" date="2017-03" db="EMBL/GenBank/DDBJ databases">
        <title>Draft Genome sequence of Marispirochaeta sp. strain JC444.</title>
        <authorList>
            <person name="Shivani Y."/>
            <person name="Subhash Y."/>
            <person name="Sasikala C."/>
            <person name="Ramana C."/>
        </authorList>
    </citation>
    <scope>NUCLEOTIDE SEQUENCE [LARGE SCALE GENOMIC DNA]</scope>
    <source>
        <strain evidence="1 2">JC444</strain>
    </source>
</reference>
<dbReference type="STRING" id="1963862.B4O97_00965"/>
<gene>
    <name evidence="1" type="ORF">B4O97_00965</name>
</gene>
<accession>A0A1Y1S318</accession>
<evidence type="ECO:0000313" key="2">
    <source>
        <dbReference type="Proteomes" id="UP000192343"/>
    </source>
</evidence>
<sequence>MGDPLTPLLCHRLRGFCCIALLLVAGNLEALEIHVAPLVVESLNAGPGLLKQKNPCKDLVRLLHDGDHQGAVSVTLLPEMKYGAPRSFLEAAELCETVGIDYLLYGYIREEEYSWDCEIKLYVREMNTVAELFFCRDATDHYDRMLDELSRKILDYFYSDVGLAPYTPAPEPDRKIFSIPIHPGYWSPGGEELGKVSIGIGRIESGVLFVPVSPLWYHGDVPWELQTGVTLSYSLATNDKEYESFLLHSMRINLPLLAAAELRNGQSIVLGGGVSMQFDILNQDRQYYGSYSAFSAAPGVFVEAAYRYRLNDSWKLGLRTALELAFFSVLQSNVVTGVYGLYEFAPLEPSIDGRNQ</sequence>
<dbReference type="RefSeq" id="WP_083047411.1">
    <property type="nucleotide sequence ID" value="NZ_MWQY01000001.1"/>
</dbReference>
<name>A0A1Y1S318_9SPIO</name>
<organism evidence="1 2">
    <name type="scientific">Marispirochaeta aestuarii</name>
    <dbReference type="NCBI Taxonomy" id="1963862"/>
    <lineage>
        <taxon>Bacteria</taxon>
        <taxon>Pseudomonadati</taxon>
        <taxon>Spirochaetota</taxon>
        <taxon>Spirochaetia</taxon>
        <taxon>Spirochaetales</taxon>
        <taxon>Spirochaetaceae</taxon>
        <taxon>Marispirochaeta</taxon>
    </lineage>
</organism>
<protein>
    <submittedName>
        <fullName evidence="1">Uncharacterized protein</fullName>
    </submittedName>
</protein>
<dbReference type="OrthoDB" id="9832187at2"/>
<comment type="caution">
    <text evidence="1">The sequence shown here is derived from an EMBL/GenBank/DDBJ whole genome shotgun (WGS) entry which is preliminary data.</text>
</comment>
<dbReference type="AlphaFoldDB" id="A0A1Y1S318"/>
<dbReference type="Proteomes" id="UP000192343">
    <property type="component" value="Unassembled WGS sequence"/>
</dbReference>
<dbReference type="EMBL" id="MWQY01000001">
    <property type="protein sequence ID" value="ORC38359.1"/>
    <property type="molecule type" value="Genomic_DNA"/>
</dbReference>
<proteinExistence type="predicted"/>